<protein>
    <submittedName>
        <fullName evidence="3">DUF1446 domain-containing protein</fullName>
    </submittedName>
</protein>
<dbReference type="RefSeq" id="WP_198570184.1">
    <property type="nucleotide sequence ID" value="NZ_CP066167.1"/>
</dbReference>
<evidence type="ECO:0000313" key="3">
    <source>
        <dbReference type="EMBL" id="QQD18694.1"/>
    </source>
</evidence>
<dbReference type="EMBL" id="CP066167">
    <property type="protein sequence ID" value="QQD18694.1"/>
    <property type="molecule type" value="Genomic_DNA"/>
</dbReference>
<organism evidence="3 4">
    <name type="scientific">Spongiibacter nanhainus</name>
    <dbReference type="NCBI Taxonomy" id="2794344"/>
    <lineage>
        <taxon>Bacteria</taxon>
        <taxon>Pseudomonadati</taxon>
        <taxon>Pseudomonadota</taxon>
        <taxon>Gammaproteobacteria</taxon>
        <taxon>Cellvibrionales</taxon>
        <taxon>Spongiibacteraceae</taxon>
        <taxon>Spongiibacter</taxon>
    </lineage>
</organism>
<dbReference type="Pfam" id="PF23544">
    <property type="entry name" value="AtuA_ferredoxin"/>
    <property type="match status" value="1"/>
</dbReference>
<accession>A0A7T4R1T4</accession>
<dbReference type="Pfam" id="PF07287">
    <property type="entry name" value="AtuA"/>
    <property type="match status" value="1"/>
</dbReference>
<dbReference type="KEGG" id="snan:I6N98_02125"/>
<evidence type="ECO:0000259" key="1">
    <source>
        <dbReference type="Pfam" id="PF07287"/>
    </source>
</evidence>
<evidence type="ECO:0000259" key="2">
    <source>
        <dbReference type="Pfam" id="PF23544"/>
    </source>
</evidence>
<dbReference type="Proteomes" id="UP000596063">
    <property type="component" value="Chromosome"/>
</dbReference>
<name>A0A7T4R1T4_9GAMM</name>
<dbReference type="PANTHER" id="PTHR47708:SF2">
    <property type="entry name" value="SI:CH73-132F6.5"/>
    <property type="match status" value="1"/>
</dbReference>
<reference evidence="3 4" key="1">
    <citation type="submission" date="2020-12" db="EMBL/GenBank/DDBJ databases">
        <authorList>
            <person name="Shan Y."/>
        </authorList>
    </citation>
    <scope>NUCLEOTIDE SEQUENCE [LARGE SCALE GENOMIC DNA]</scope>
    <source>
        <strain evidence="4">csc3.9</strain>
    </source>
</reference>
<dbReference type="AlphaFoldDB" id="A0A7T4R1T4"/>
<gene>
    <name evidence="3" type="ORF">I6N98_02125</name>
</gene>
<dbReference type="PANTHER" id="PTHR47708">
    <property type="match status" value="1"/>
</dbReference>
<keyword evidence="4" id="KW-1185">Reference proteome</keyword>
<dbReference type="InterPro" id="IPR056362">
    <property type="entry name" value="AtuA-like_ferredoxin_dom"/>
</dbReference>
<dbReference type="InterPro" id="IPR010839">
    <property type="entry name" value="AtuA_N"/>
</dbReference>
<feature type="domain" description="AtuA-like ferredoxin-fold" evidence="2">
    <location>
        <begin position="488"/>
        <end position="585"/>
    </location>
</feature>
<evidence type="ECO:0000313" key="4">
    <source>
        <dbReference type="Proteomes" id="UP000596063"/>
    </source>
</evidence>
<proteinExistence type="predicted"/>
<sequence length="594" mass="63912">MNTNQKLRIGCASAFYGDSQLAARQLVDYGAIDYLVFDYLAEVTMAILANDKARDERLGFAVDFVNVAMKDVLADCARKGIKVIANAGGINVPGCIEALEKLCESQSLDLKIAGVYGDDLLDRKSELAGKGMPELQSGEPLPENLLSMNAYLGAQPIVKALAAGADVVVTGRVVDSAVVIAPLVEAFGWANDDYEKLSQAALAGHIIECGAQCTGGNFTDWQLVPDFSNMSYPVVEVCVDGSFEVQIPPGTGGLVTTATVGEQLVYEIGDPANYLLPDVACDWSGVELHTVGQNRVRVLGARGRAPGNAYKVCAIHADGYKLMGSFFMAGPRSREKARTSLEAWVKRTQRYFNMQGWAGYRGVSLEMIGSEDTYGSHSRAHDTREVIGKFGLHHDSRDALTFAANELAYLATSATPGMSGLGGGRARPTPLMRVHSTLINKDEVTVTVRLGNNVIEERYFAGDAESAVSEGQMYELSPAPTSNNIIEVPLETLAWARSGDKGDNANIGVIARKPEYLPYLYEQLTAEVVADYFSHCVRGEVQRFDLPGINGFNFFMTEALGGGGAGSLQIDPQGKAFAQMLLSKVIILPETMLE</sequence>
<feature type="domain" description="Acyclic terpene utilisation N-terminal" evidence="1">
    <location>
        <begin position="7"/>
        <end position="449"/>
    </location>
</feature>